<dbReference type="InterPro" id="IPR008271">
    <property type="entry name" value="Ser/Thr_kinase_AS"/>
</dbReference>
<dbReference type="EMBL" id="OV696686">
    <property type="protein sequence ID" value="CAH1233473.1"/>
    <property type="molecule type" value="Genomic_DNA"/>
</dbReference>
<keyword evidence="3" id="KW-0418">Kinase</keyword>
<dbReference type="Gene3D" id="1.20.1020.10">
    <property type="entry name" value="TAZ domain"/>
    <property type="match status" value="1"/>
</dbReference>
<dbReference type="InterPro" id="IPR050538">
    <property type="entry name" value="MAP_kinase_kinase_kinase"/>
</dbReference>
<dbReference type="PANTHER" id="PTHR48016">
    <property type="entry name" value="MAP KINASE KINASE KINASE SSK2-RELATED-RELATED"/>
    <property type="match status" value="1"/>
</dbReference>
<evidence type="ECO:0000313" key="6">
    <source>
        <dbReference type="EMBL" id="CAH1233473.1"/>
    </source>
</evidence>
<evidence type="ECO:0000259" key="5">
    <source>
        <dbReference type="PROSITE" id="PS50011"/>
    </source>
</evidence>
<keyword evidence="4" id="KW-0067">ATP-binding</keyword>
<evidence type="ECO:0000256" key="2">
    <source>
        <dbReference type="ARBA" id="ARBA00022741"/>
    </source>
</evidence>
<dbReference type="SMART" id="SM00220">
    <property type="entry name" value="S_TKc"/>
    <property type="match status" value="1"/>
</dbReference>
<dbReference type="InterPro" id="IPR000719">
    <property type="entry name" value="Prot_kinase_dom"/>
</dbReference>
<dbReference type="GO" id="GO:0007249">
    <property type="term" value="P:canonical NF-kappaB signal transduction"/>
    <property type="evidence" value="ECO:0007669"/>
    <property type="project" value="TreeGrafter"/>
</dbReference>
<feature type="domain" description="Protein kinase" evidence="5">
    <location>
        <begin position="298"/>
        <end position="554"/>
    </location>
</feature>
<dbReference type="InterPro" id="IPR035898">
    <property type="entry name" value="TAZ_dom_sf"/>
</dbReference>
<sequence>MNIIIDGLSHGHTSLSEWQNCSEASCMLCLSYLQHVKSRRCRDKEGCTLCIEVCKAMTKHYNDCSSEACCISFCHELKSSTDNRDPDENKNNEAKVSIKIIRPLLKKLLTEETQGHRKSVMLPDLYTEHQGVEDVPQTDFKDAKNLLARGCTEDLTAINSSLNNLSLRDVQSTPGVRNVQGHNNMQTATNQSAMAAYLEDTNMNVTGERNESLVRYDLPPGVMGPPTFPQPLNFPELSNFSTPGLGYVAKGTPVDVKTFSQYWAGLTDAEKVCVPEEGVLFHEKLTPINGRYTQDEHWQLGLKIGGGSQGCCYLTVDLRTQFICAVKQVPPPGYRAEEIEIWGELVHPKINRMYGILRERNFYYFMEYIYGDTLAEFVKVNKKLSEEIALECLEQILEGLVYLHKRRIIHGDIKGDNIVVTEKGEAIVLIDFGLARQLPHNVSAVPRGEPATGTYAYQSPEVRFRLGHDCKADVWSAVCVLYFMLEGATPSFDFSECKYYCPRFPCPHSGSHPFSKADLPDSYSEKLKDIFFRGLHYDPGLRASAEQLQSILGQ</sequence>
<dbReference type="Proteomes" id="UP000838412">
    <property type="component" value="Chromosome 1"/>
</dbReference>
<evidence type="ECO:0000313" key="7">
    <source>
        <dbReference type="Proteomes" id="UP000838412"/>
    </source>
</evidence>
<proteinExistence type="predicted"/>
<organism evidence="6 7">
    <name type="scientific">Branchiostoma lanceolatum</name>
    <name type="common">Common lancelet</name>
    <name type="synonym">Amphioxus lanceolatum</name>
    <dbReference type="NCBI Taxonomy" id="7740"/>
    <lineage>
        <taxon>Eukaryota</taxon>
        <taxon>Metazoa</taxon>
        <taxon>Chordata</taxon>
        <taxon>Cephalochordata</taxon>
        <taxon>Leptocardii</taxon>
        <taxon>Amphioxiformes</taxon>
        <taxon>Branchiostomatidae</taxon>
        <taxon>Branchiostoma</taxon>
    </lineage>
</organism>
<gene>
    <name evidence="6" type="primary">MAP3K14</name>
    <name evidence="6" type="ORF">BLAG_LOCUS2225</name>
</gene>
<evidence type="ECO:0000256" key="4">
    <source>
        <dbReference type="ARBA" id="ARBA00022840"/>
    </source>
</evidence>
<keyword evidence="2" id="KW-0547">Nucleotide-binding</keyword>
<name>A0A8J9WE90_BRALA</name>
<protein>
    <submittedName>
        <fullName evidence="6">MAP3K14 protein</fullName>
    </submittedName>
</protein>
<dbReference type="OrthoDB" id="8610216at2759"/>
<dbReference type="Gene3D" id="1.10.510.10">
    <property type="entry name" value="Transferase(Phosphotransferase) domain 1"/>
    <property type="match status" value="1"/>
</dbReference>
<evidence type="ECO:0000256" key="3">
    <source>
        <dbReference type="ARBA" id="ARBA00022777"/>
    </source>
</evidence>
<dbReference type="GO" id="GO:0005524">
    <property type="term" value="F:ATP binding"/>
    <property type="evidence" value="ECO:0007669"/>
    <property type="project" value="UniProtKB-KW"/>
</dbReference>
<accession>A0A8J9WE90</accession>
<dbReference type="Gene3D" id="3.30.200.20">
    <property type="entry name" value="Phosphorylase Kinase, domain 1"/>
    <property type="match status" value="1"/>
</dbReference>
<dbReference type="AlphaFoldDB" id="A0A8J9WE90"/>
<dbReference type="GO" id="GO:0004672">
    <property type="term" value="F:protein kinase activity"/>
    <property type="evidence" value="ECO:0007669"/>
    <property type="project" value="InterPro"/>
</dbReference>
<keyword evidence="1" id="KW-0808">Transferase</keyword>
<dbReference type="Pfam" id="PF00069">
    <property type="entry name" value="Pkinase"/>
    <property type="match status" value="1"/>
</dbReference>
<dbReference type="PROSITE" id="PS50011">
    <property type="entry name" value="PROTEIN_KINASE_DOM"/>
    <property type="match status" value="1"/>
</dbReference>
<dbReference type="InterPro" id="IPR011009">
    <property type="entry name" value="Kinase-like_dom_sf"/>
</dbReference>
<dbReference type="PROSITE" id="PS00108">
    <property type="entry name" value="PROTEIN_KINASE_ST"/>
    <property type="match status" value="1"/>
</dbReference>
<evidence type="ECO:0000256" key="1">
    <source>
        <dbReference type="ARBA" id="ARBA00022679"/>
    </source>
</evidence>
<reference evidence="6" key="1">
    <citation type="submission" date="2022-01" db="EMBL/GenBank/DDBJ databases">
        <authorList>
            <person name="Braso-Vives M."/>
        </authorList>
    </citation>
    <scope>NUCLEOTIDE SEQUENCE</scope>
</reference>
<dbReference type="SUPFAM" id="SSF56112">
    <property type="entry name" value="Protein kinase-like (PK-like)"/>
    <property type="match status" value="1"/>
</dbReference>
<keyword evidence="7" id="KW-1185">Reference proteome</keyword>
<dbReference type="PANTHER" id="PTHR48016:SF9">
    <property type="entry name" value="MITOGEN-ACTIVATED PROTEIN KINASE KINASE KINASE 14"/>
    <property type="match status" value="1"/>
</dbReference>